<gene>
    <name evidence="1" type="ORF">SAMN02745941_02348</name>
</gene>
<name>A0A1M5YYL7_9CLOT</name>
<sequence>MEKILDILDRLDDEVLAYGELKNDLVFHKIPKDKVSYYITESLRLGEEKGKQYKTSNLIKLCNENEIKVEFVKKSGKFYSVQFRAEINFSKKENIIKIYEDSLIDLMNTYNKMVEEKDKLTYEEVINIHLAHEFYHYLEHRDKKYTNYILEPICTFQLLSFKKEASVLKCSEIAAHKFCKEVLGLKYLPNIYDYVYLIETGEISLTNFNEMITSWKKELIS</sequence>
<reference evidence="1 2" key="1">
    <citation type="submission" date="2016-11" db="EMBL/GenBank/DDBJ databases">
        <authorList>
            <person name="Jaros S."/>
            <person name="Januszkiewicz K."/>
            <person name="Wedrychowicz H."/>
        </authorList>
    </citation>
    <scope>NUCLEOTIDE SEQUENCE [LARGE SCALE GENOMIC DNA]</scope>
    <source>
        <strain evidence="1 2">DSM 6191</strain>
    </source>
</reference>
<evidence type="ECO:0000313" key="1">
    <source>
        <dbReference type="EMBL" id="SHI17119.1"/>
    </source>
</evidence>
<dbReference type="RefSeq" id="WP_073019674.1">
    <property type="nucleotide sequence ID" value="NZ_FQXU01000007.1"/>
</dbReference>
<dbReference type="EMBL" id="FQXU01000007">
    <property type="protein sequence ID" value="SHI17119.1"/>
    <property type="molecule type" value="Genomic_DNA"/>
</dbReference>
<accession>A0A1M5YYL7</accession>
<organism evidence="1 2">
    <name type="scientific">Clostridium intestinale DSM 6191</name>
    <dbReference type="NCBI Taxonomy" id="1121320"/>
    <lineage>
        <taxon>Bacteria</taxon>
        <taxon>Bacillati</taxon>
        <taxon>Bacillota</taxon>
        <taxon>Clostridia</taxon>
        <taxon>Eubacteriales</taxon>
        <taxon>Clostridiaceae</taxon>
        <taxon>Clostridium</taxon>
    </lineage>
</organism>
<evidence type="ECO:0000313" key="2">
    <source>
        <dbReference type="Proteomes" id="UP000184241"/>
    </source>
</evidence>
<protein>
    <submittedName>
        <fullName evidence="1">Uncharacterized protein</fullName>
    </submittedName>
</protein>
<dbReference type="AlphaFoldDB" id="A0A1M5YYL7"/>
<dbReference type="Proteomes" id="UP000184241">
    <property type="component" value="Unassembled WGS sequence"/>
</dbReference>
<proteinExistence type="predicted"/>